<keyword evidence="3" id="KW-0808">Transferase</keyword>
<organism evidence="3">
    <name type="scientific">Phallusia mammillata</name>
    <dbReference type="NCBI Taxonomy" id="59560"/>
    <lineage>
        <taxon>Eukaryota</taxon>
        <taxon>Metazoa</taxon>
        <taxon>Chordata</taxon>
        <taxon>Tunicata</taxon>
        <taxon>Ascidiacea</taxon>
        <taxon>Phlebobranchia</taxon>
        <taxon>Ascidiidae</taxon>
        <taxon>Phallusia</taxon>
    </lineage>
</organism>
<proteinExistence type="evidence at transcript level"/>
<protein>
    <submittedName>
        <fullName evidence="3">FAST kinase domain-containing protein 2</fullName>
    </submittedName>
</protein>
<dbReference type="GO" id="GO:0016301">
    <property type="term" value="F:kinase activity"/>
    <property type="evidence" value="ECO:0007669"/>
    <property type="project" value="UniProtKB-KW"/>
</dbReference>
<sequence length="807" mass="90991">MLHLAKSPVLSQASKSWKLMFSEVFCCQVRPDPLFAASHNQGYQTFGAKQPDETQGNDNESVIDNRKDSSERAVVTSPSRPTTLVGISCHSPATPLAQAKQTILSQPSAVDIRSPLLTSKSPLKTTVCNLSNSPVKESTKSKSPEVEEKTKVEDDAITPPSELLSQCSTSGISSGIMSAPSSMEFSEDTLDGKQEESYKKDDVEVGKETEVETKKIVEEPPKLKRPSVLGPLKVETYTEEELLKSVVECVEPTDVMVHISLYQNRVTPLLAVACIHQILLKALAKFPRNSPQYNSLCGEVLTNRIFRELISLIEDNAKTLNNFSLLTISSDLLYLRLTLKKPTISTLLSYVDFESMNLDELRLLAMCLHTPNIPLINSEYMYNVSASVATRYIDHITDLYTLLNIMKCFGRYFTKATKRQCESRVACFCGDLKERYPDGRIMAAHMFDAFYRMEHAPMRQLLQQGSNAIVHGDIPLQPQDVSAILRYFVKFGYTIDGNELLDKLSNAIFERLPHELASQFTTNIKWLTVFYYYNEELLDVFVDKVMKHISVLDFVALSDVLDALAQVYYVPKNGDEFFDCIYSNMLDKLPTLNTSHVHNAGRKLVLTAYHFAVFGRYPKELLEIALNKQFTNPRSGSRFFMRDLCKAVSIERPDLLPSWIPEDFIMDLTAPKTYAFEKSVQNVLETVAGGKQYFSFIASPLRSFPLFLLRARLDGSLLPTQPHPTFIPPHMHQQVQNIAVVPLPRSRFCIGSQHATGKTRLVLRLLRAQGARVVTIPHFNWDGLPNNKQAKILKSKIFDQKTDDVIQ</sequence>
<feature type="domain" description="RAP" evidence="2">
    <location>
        <begin position="738"/>
        <end position="795"/>
    </location>
</feature>
<feature type="region of interest" description="Disordered" evidence="1">
    <location>
        <begin position="45"/>
        <end position="86"/>
    </location>
</feature>
<dbReference type="InterPro" id="IPR013584">
    <property type="entry name" value="RAP"/>
</dbReference>
<evidence type="ECO:0000259" key="2">
    <source>
        <dbReference type="PROSITE" id="PS51286"/>
    </source>
</evidence>
<evidence type="ECO:0000256" key="1">
    <source>
        <dbReference type="SAM" id="MobiDB-lite"/>
    </source>
</evidence>
<dbReference type="AlphaFoldDB" id="A0A6F9DD80"/>
<dbReference type="Pfam" id="PF08373">
    <property type="entry name" value="RAP"/>
    <property type="match status" value="1"/>
</dbReference>
<feature type="compositionally biased region" description="Polar residues" evidence="1">
    <location>
        <begin position="53"/>
        <end position="62"/>
    </location>
</feature>
<reference evidence="3" key="1">
    <citation type="submission" date="2020-04" db="EMBL/GenBank/DDBJ databases">
        <authorList>
            <person name="Neveu A P."/>
        </authorList>
    </citation>
    <scope>NUCLEOTIDE SEQUENCE</scope>
    <source>
        <tissue evidence="3">Whole embryo</tissue>
    </source>
</reference>
<gene>
    <name evidence="3" type="primary">Fastkd2</name>
</gene>
<dbReference type="PROSITE" id="PS51286">
    <property type="entry name" value="RAP"/>
    <property type="match status" value="1"/>
</dbReference>
<accession>A0A6F9DD80</accession>
<feature type="compositionally biased region" description="Basic and acidic residues" evidence="1">
    <location>
        <begin position="137"/>
        <end position="154"/>
    </location>
</feature>
<evidence type="ECO:0000313" key="3">
    <source>
        <dbReference type="EMBL" id="CAB3244805.1"/>
    </source>
</evidence>
<dbReference type="SMART" id="SM00952">
    <property type="entry name" value="RAP"/>
    <property type="match status" value="1"/>
</dbReference>
<name>A0A6F9DD80_9ASCI</name>
<dbReference type="EMBL" id="LR785076">
    <property type="protein sequence ID" value="CAB3244805.1"/>
    <property type="molecule type" value="mRNA"/>
</dbReference>
<keyword evidence="3" id="KW-0418">Kinase</keyword>
<feature type="region of interest" description="Disordered" evidence="1">
    <location>
        <begin position="128"/>
        <end position="155"/>
    </location>
</feature>